<organism evidence="1 2">
    <name type="scientific">Trichoderma guizhouense</name>
    <dbReference type="NCBI Taxonomy" id="1491466"/>
    <lineage>
        <taxon>Eukaryota</taxon>
        <taxon>Fungi</taxon>
        <taxon>Dikarya</taxon>
        <taxon>Ascomycota</taxon>
        <taxon>Pezizomycotina</taxon>
        <taxon>Sordariomycetes</taxon>
        <taxon>Hypocreomycetidae</taxon>
        <taxon>Hypocreales</taxon>
        <taxon>Hypocreaceae</taxon>
        <taxon>Trichoderma</taxon>
    </lineage>
</organism>
<dbReference type="EMBL" id="LVVK01000005">
    <property type="protein sequence ID" value="OPB45368.1"/>
    <property type="molecule type" value="Genomic_DNA"/>
</dbReference>
<proteinExistence type="predicted"/>
<sequence length="265" mass="29018">MEAPLYLQTPGQAYIEGWDDEIDFGAPQFGDKLNEALAAINVPVNTLEHITWFHGKSLNIKSDPNDDDSELVWSALSEAYFLSSFSPSGGVIIADSNLSVGGAINDSEERGGDLVRDDIRTHVRQWSDAAWMQWVKACNDAEFDDVSNVRYIFRASVVNKSSLRVLFQALREKYSNSPTIPPIGVWNNRLTLDVVQNPRQFYAVLGSPNGSGVAYLLMTHKGSLGVKTVNRVDIFTGTTPFTIPNDGIGTAEAAGLSLLFYVTAP</sequence>
<gene>
    <name evidence="1" type="ORF">A0O28_0075780</name>
</gene>
<comment type="caution">
    <text evidence="1">The sequence shown here is derived from an EMBL/GenBank/DDBJ whole genome shotgun (WGS) entry which is preliminary data.</text>
</comment>
<dbReference type="AlphaFoldDB" id="A0A1T3CW97"/>
<accession>A0A1T3CW97</accession>
<dbReference type="OrthoDB" id="5337308at2759"/>
<keyword evidence="2" id="KW-1185">Reference proteome</keyword>
<evidence type="ECO:0000313" key="2">
    <source>
        <dbReference type="Proteomes" id="UP000191004"/>
    </source>
</evidence>
<reference evidence="1 2" key="1">
    <citation type="submission" date="2016-04" db="EMBL/GenBank/DDBJ databases">
        <title>Multiple horizontal gene transfer events from other fungi enriched the ability of the initially mycotrophic fungus Trichoderma (Ascomycota) to feed on dead plant biomass.</title>
        <authorList>
            <person name="Atanasova L."/>
            <person name="Chenthamara K."/>
            <person name="Zhang J."/>
            <person name="Grujic M."/>
            <person name="Henrissat B."/>
            <person name="Kuo A."/>
            <person name="Aertz A."/>
            <person name="Salamov A."/>
            <person name="Lipzen A."/>
            <person name="Labutti K."/>
            <person name="Barry K."/>
            <person name="Miao Y."/>
            <person name="Rahimi M.J."/>
            <person name="Shen Q."/>
            <person name="Grigoriev I.V."/>
            <person name="Kubicek C.P."/>
            <person name="Druzhinina I.S."/>
        </authorList>
    </citation>
    <scope>NUCLEOTIDE SEQUENCE [LARGE SCALE GENOMIC DNA]</scope>
    <source>
        <strain evidence="1 2">NJAU 4742</strain>
    </source>
</reference>
<evidence type="ECO:0000313" key="1">
    <source>
        <dbReference type="EMBL" id="OPB45368.1"/>
    </source>
</evidence>
<dbReference type="Proteomes" id="UP000191004">
    <property type="component" value="Unassembled WGS sequence"/>
</dbReference>
<protein>
    <submittedName>
        <fullName evidence="1">Uncharacterized protein</fullName>
    </submittedName>
</protein>
<name>A0A1T3CW97_9HYPO</name>